<comment type="caution">
    <text evidence="2">The sequence shown here is derived from an EMBL/GenBank/DDBJ whole genome shotgun (WGS) entry which is preliminary data.</text>
</comment>
<gene>
    <name evidence="2" type="ORF">CMUS01_08969</name>
</gene>
<dbReference type="Proteomes" id="UP000639643">
    <property type="component" value="Unassembled WGS sequence"/>
</dbReference>
<name>A0A8H6K9K5_9PEZI</name>
<dbReference type="EMBL" id="WIGM01000365">
    <property type="protein sequence ID" value="KAF6827529.1"/>
    <property type="molecule type" value="Genomic_DNA"/>
</dbReference>
<protein>
    <submittedName>
        <fullName evidence="2">Uncharacterized protein</fullName>
    </submittedName>
</protein>
<evidence type="ECO:0000313" key="3">
    <source>
        <dbReference type="Proteomes" id="UP000639643"/>
    </source>
</evidence>
<reference evidence="2" key="1">
    <citation type="journal article" date="2020" name="Phytopathology">
        <title>Genome Sequence Resources of Colletotrichum truncatum, C. plurivorum, C. musicola, and C. sojae: Four Species Pathogenic to Soybean (Glycine max).</title>
        <authorList>
            <person name="Rogerio F."/>
            <person name="Boufleur T.R."/>
            <person name="Ciampi-Guillardi M."/>
            <person name="Sukno S.A."/>
            <person name="Thon M.R."/>
            <person name="Massola Junior N.S."/>
            <person name="Baroncelli R."/>
        </authorList>
    </citation>
    <scope>NUCLEOTIDE SEQUENCE</scope>
    <source>
        <strain evidence="2">LFN0074</strain>
    </source>
</reference>
<organism evidence="2 3">
    <name type="scientific">Colletotrichum musicola</name>
    <dbReference type="NCBI Taxonomy" id="2175873"/>
    <lineage>
        <taxon>Eukaryota</taxon>
        <taxon>Fungi</taxon>
        <taxon>Dikarya</taxon>
        <taxon>Ascomycota</taxon>
        <taxon>Pezizomycotina</taxon>
        <taxon>Sordariomycetes</taxon>
        <taxon>Hypocreomycetidae</taxon>
        <taxon>Glomerellales</taxon>
        <taxon>Glomerellaceae</taxon>
        <taxon>Colletotrichum</taxon>
        <taxon>Colletotrichum orchidearum species complex</taxon>
    </lineage>
</organism>
<dbReference type="AlphaFoldDB" id="A0A8H6K9K5"/>
<evidence type="ECO:0000313" key="2">
    <source>
        <dbReference type="EMBL" id="KAF6827529.1"/>
    </source>
</evidence>
<evidence type="ECO:0000256" key="1">
    <source>
        <dbReference type="SAM" id="MobiDB-lite"/>
    </source>
</evidence>
<feature type="region of interest" description="Disordered" evidence="1">
    <location>
        <begin position="1"/>
        <end position="37"/>
    </location>
</feature>
<keyword evidence="3" id="KW-1185">Reference proteome</keyword>
<proteinExistence type="predicted"/>
<sequence>MVSHDNPSQACGAEKSLRSIHPKPQRPGGLLTTSEPAVAESPGANLLATRSWVADSAAVAPDEGVDPTTAQRFSRFEAPRVSRLALGRIEFSLAVSGGNGRRDEMLEREIYVLVIWKRRTLGWSLATKQVLWKAQWCPRWMRSIAYSSAGSQVPAVIIASTPSRSWGGKVCILPVRVRVHQVTSRLQDEREDSDAFTLNNCGLARPGLQSTSPVEPWWRPGWDDGGTAEMPVLATGRSSRRHLRLQFDGFSVLSTTAAAGPGRLKGARQGVPRYAEHLPTDRSTVVLHCEDEERLGRAHRRAVPRATDSSHIADGAQAQQIHGLLPAAAGWAPATSEESVHPAQLTLASRSGLLVWVGLTRFNTHIPPTAGVWPGGPLSSMLQLVFVLACP</sequence>
<accession>A0A8H6K9K5</accession>